<comment type="caution">
    <text evidence="3">The sequence shown here is derived from an EMBL/GenBank/DDBJ whole genome shotgun (WGS) entry which is preliminary data.</text>
</comment>
<evidence type="ECO:0000313" key="3">
    <source>
        <dbReference type="EMBL" id="KTC77725.1"/>
    </source>
</evidence>
<dbReference type="Proteomes" id="UP000054695">
    <property type="component" value="Unassembled WGS sequence"/>
</dbReference>
<protein>
    <submittedName>
        <fullName evidence="3">Ankyrin repeat protein</fullName>
    </submittedName>
</protein>
<dbReference type="RefSeq" id="WP_058457728.1">
    <property type="nucleotide sequence ID" value="NZ_CAAAIY010000019.1"/>
</dbReference>
<dbReference type="STRING" id="447.Lboz_0013"/>
<gene>
    <name evidence="3" type="ORF">Lboz_0013</name>
</gene>
<reference evidence="3 4" key="1">
    <citation type="submission" date="2015-11" db="EMBL/GenBank/DDBJ databases">
        <title>Genomic analysis of 38 Legionella species identifies large and diverse effector repertoires.</title>
        <authorList>
            <person name="Burstein D."/>
            <person name="Amaro F."/>
            <person name="Zusman T."/>
            <person name="Lifshitz Z."/>
            <person name="Cohen O."/>
            <person name="Gilbert J.A."/>
            <person name="Pupko T."/>
            <person name="Shuman H.A."/>
            <person name="Segal G."/>
        </authorList>
    </citation>
    <scope>NUCLEOTIDE SEQUENCE [LARGE SCALE GENOMIC DNA]</scope>
    <source>
        <strain evidence="3 4">WIGA</strain>
    </source>
</reference>
<proteinExistence type="predicted"/>
<dbReference type="AlphaFoldDB" id="A0A0W0S3T8"/>
<evidence type="ECO:0000256" key="2">
    <source>
        <dbReference type="SAM" id="MobiDB-lite"/>
    </source>
</evidence>
<feature type="coiled-coil region" evidence="1">
    <location>
        <begin position="278"/>
        <end position="311"/>
    </location>
</feature>
<feature type="compositionally biased region" description="Basic and acidic residues" evidence="2">
    <location>
        <begin position="443"/>
        <end position="452"/>
    </location>
</feature>
<sequence>MKIKSDESLATLRDVGRSDLFIRDLVAHQNLIQDWIDNLEKQASQNPHDISHLRFGKILEYLLLQNFQQIGLANLRFDPKLSNDDYWEWPSYNERRTETGFQLIKHAYRIYFTGFNEDSEDLSANRAKAKIHYFTTMTNEGLMAFSFEDKIEPINLNLFKELAIHLEVTSYAWAQLINFQENSKTHSNEHQISQILGLIFYLNINPDCGDDVFYKILSLLEKSTDNAFNSTVVALLKNIIPEYDNKVITYIRNNNPIDYEESNIQAQERLFQPSQNQMDSLRSEMREAKALQEQSEKAQQERELKKILIEAIDDYLDWRKNNKTTKGYQHKSGWFSWLRHYTSFGENRAIELKRALENVSDLDSMSTILRTHLESNSKLNNHSLDSYLLRALYQKNDNFKSLFDFAHITIYKDTKTTRTYVKDSLLEQIEQRKNLGNPVENSVDEKSGESKPVRSNKTKIGLNVTKIPKSEREQNILAVLTVLNHDELLKNQDGSVPQIIQEIREIVGTLDPSNEEDIVEAIINIKDKITDSGENIDNERARIVINAFNLPDNNFKKIRAALEVDQEMKYIMDSISGTSSQNEMNI</sequence>
<dbReference type="OrthoDB" id="5654325at2"/>
<dbReference type="PATRIC" id="fig|447.4.peg.15"/>
<keyword evidence="4" id="KW-1185">Reference proteome</keyword>
<dbReference type="EMBL" id="LNXU01000001">
    <property type="protein sequence ID" value="KTC77725.1"/>
    <property type="molecule type" value="Genomic_DNA"/>
</dbReference>
<evidence type="ECO:0000256" key="1">
    <source>
        <dbReference type="SAM" id="Coils"/>
    </source>
</evidence>
<organism evidence="3 4">
    <name type="scientific">Legionella bozemanae</name>
    <name type="common">Fluoribacter bozemanae</name>
    <dbReference type="NCBI Taxonomy" id="447"/>
    <lineage>
        <taxon>Bacteria</taxon>
        <taxon>Pseudomonadati</taxon>
        <taxon>Pseudomonadota</taxon>
        <taxon>Gammaproteobacteria</taxon>
        <taxon>Legionellales</taxon>
        <taxon>Legionellaceae</taxon>
        <taxon>Legionella</taxon>
    </lineage>
</organism>
<accession>A0A0W0S3T8</accession>
<evidence type="ECO:0000313" key="4">
    <source>
        <dbReference type="Proteomes" id="UP000054695"/>
    </source>
</evidence>
<feature type="region of interest" description="Disordered" evidence="2">
    <location>
        <begin position="436"/>
        <end position="455"/>
    </location>
</feature>
<name>A0A0W0S3T8_LEGBO</name>
<keyword evidence="1" id="KW-0175">Coiled coil</keyword>